<accession>A0ACC2S1X2</accession>
<protein>
    <submittedName>
        <fullName evidence="1">Uncharacterized protein</fullName>
    </submittedName>
</protein>
<sequence length="446" mass="51909">MGSNNFIVPLRALYQRHSRIPRSHAFCSSLFHSDLRELPQTQYKFRFYGKRWFGSPYSTFSQQDEKDVDLSEGLISLLSTRNHQKGNIITHSSDNPSTRKNEFLQLVLQSHIAKGNHKEAVETIDLFSIQETPEIDAATIKNVMASCLKWYRYKDPSTRIVYIKPEGVELMERLLEPLDRLGLVPNISIINMLLYAFSLSPLPGMEKSFSLLQRPAVEPNIITYNIVMLGYVRRGLIWKARDVYRDILHKGLSPSLYTFSTLIYAFIKKKNLPSALRYFYEMLHLGLKPNNFIINHMIYGHLQSHNPSEAINLFNALLKERHVPTLHTLETLIKGLCRLQQLSEAREIFFNASSYLPTANEAIYRELIYAHFQAEDFEMAKKFWLHYIQTFTPTHEMMDLFLSGLIYTNRLQEAEVSFKHLLKVYNYTPSPETAQLLIDNNMMNQQ</sequence>
<keyword evidence="2" id="KW-1185">Reference proteome</keyword>
<evidence type="ECO:0000313" key="1">
    <source>
        <dbReference type="EMBL" id="KAJ9056211.1"/>
    </source>
</evidence>
<proteinExistence type="predicted"/>
<reference evidence="1" key="1">
    <citation type="submission" date="2022-04" db="EMBL/GenBank/DDBJ databases">
        <title>Genome of the entomopathogenic fungus Entomophthora muscae.</title>
        <authorList>
            <person name="Elya C."/>
            <person name="Lovett B.R."/>
            <person name="Lee E."/>
            <person name="Macias A.M."/>
            <person name="Hajek A.E."/>
            <person name="De Bivort B.L."/>
            <person name="Kasson M.T."/>
            <person name="De Fine Licht H.H."/>
            <person name="Stajich J.E."/>
        </authorList>
    </citation>
    <scope>NUCLEOTIDE SEQUENCE</scope>
    <source>
        <strain evidence="1">Berkeley</strain>
    </source>
</reference>
<dbReference type="EMBL" id="QTSX02005994">
    <property type="protein sequence ID" value="KAJ9056211.1"/>
    <property type="molecule type" value="Genomic_DNA"/>
</dbReference>
<comment type="caution">
    <text evidence="1">The sequence shown here is derived from an EMBL/GenBank/DDBJ whole genome shotgun (WGS) entry which is preliminary data.</text>
</comment>
<organism evidence="1 2">
    <name type="scientific">Entomophthora muscae</name>
    <dbReference type="NCBI Taxonomy" id="34485"/>
    <lineage>
        <taxon>Eukaryota</taxon>
        <taxon>Fungi</taxon>
        <taxon>Fungi incertae sedis</taxon>
        <taxon>Zoopagomycota</taxon>
        <taxon>Entomophthoromycotina</taxon>
        <taxon>Entomophthoromycetes</taxon>
        <taxon>Entomophthorales</taxon>
        <taxon>Entomophthoraceae</taxon>
        <taxon>Entomophthora</taxon>
    </lineage>
</organism>
<evidence type="ECO:0000313" key="2">
    <source>
        <dbReference type="Proteomes" id="UP001165960"/>
    </source>
</evidence>
<gene>
    <name evidence="1" type="ORF">DSO57_1035476</name>
</gene>
<name>A0ACC2S1X2_9FUNG</name>
<dbReference type="Proteomes" id="UP001165960">
    <property type="component" value="Unassembled WGS sequence"/>
</dbReference>